<dbReference type="EMBL" id="JAAOCD010000012">
    <property type="protein sequence ID" value="NHL00231.1"/>
    <property type="molecule type" value="Genomic_DNA"/>
</dbReference>
<protein>
    <submittedName>
        <fullName evidence="1">Pyruvate formate-lyase 1-activating enzyme</fullName>
    </submittedName>
</protein>
<feature type="non-terminal residue" evidence="1">
    <location>
        <position position="1"/>
    </location>
</feature>
<comment type="caution">
    <text evidence="1">The sequence shown here is derived from an EMBL/GenBank/DDBJ whole genome shotgun (WGS) entry which is preliminary data.</text>
</comment>
<accession>A0ABX0I3W2</accession>
<keyword evidence="1" id="KW-0670">Pyruvate</keyword>
<name>A0ABX0I3W2_9BURK</name>
<dbReference type="Proteomes" id="UP000802098">
    <property type="component" value="Unassembled WGS sequence"/>
</dbReference>
<evidence type="ECO:0000313" key="1">
    <source>
        <dbReference type="EMBL" id="NHL00231.1"/>
    </source>
</evidence>
<gene>
    <name evidence="1" type="ORF">G7087_17745</name>
</gene>
<organism evidence="1 2">
    <name type="scientific">Rubrivivax benzoatilyticus</name>
    <dbReference type="NCBI Taxonomy" id="316997"/>
    <lineage>
        <taxon>Bacteria</taxon>
        <taxon>Pseudomonadati</taxon>
        <taxon>Pseudomonadota</taxon>
        <taxon>Betaproteobacteria</taxon>
        <taxon>Burkholderiales</taxon>
        <taxon>Sphaerotilaceae</taxon>
        <taxon>Rubrivivax</taxon>
    </lineage>
</organism>
<reference evidence="1 2" key="1">
    <citation type="submission" date="2020-03" db="EMBL/GenBank/DDBJ databases">
        <title>Rubrivivax benzoatilyticus JA2 (sequenced after 10 years sub-culturing).</title>
        <authorList>
            <person name="Gupta D."/>
            <person name="Chintalapati S."/>
            <person name="Chintalapati V.R."/>
        </authorList>
    </citation>
    <scope>NUCLEOTIDE SEQUENCE [LARGE SCALE GENOMIC DNA]</scope>
    <source>
        <strain evidence="1 2">JA2-Mal</strain>
    </source>
</reference>
<sequence length="68" mass="7772">DNEIRALAAFAAKLGNVQRVDVLPFHQMGEHKWQERELNYRLAGVRPPSEELVAHTRSMFRDAGLQVT</sequence>
<evidence type="ECO:0000313" key="2">
    <source>
        <dbReference type="Proteomes" id="UP000802098"/>
    </source>
</evidence>
<dbReference type="Gene3D" id="3.80.30.10">
    <property type="entry name" value="pyruvate-formate lyase- activating enzyme"/>
    <property type="match status" value="1"/>
</dbReference>
<proteinExistence type="predicted"/>
<keyword evidence="2" id="KW-1185">Reference proteome</keyword>